<evidence type="ECO:0000313" key="2">
    <source>
        <dbReference type="EMBL" id="NEA18306.1"/>
    </source>
</evidence>
<dbReference type="AlphaFoldDB" id="A0A6N9U8N4"/>
<evidence type="ECO:0000313" key="1">
    <source>
        <dbReference type="EMBL" id="MBV7669715.1"/>
    </source>
</evidence>
<dbReference type="Gene3D" id="2.30.110.10">
    <property type="entry name" value="Electron Transport, Fmn-binding Protein, Chain A"/>
    <property type="match status" value="1"/>
</dbReference>
<dbReference type="Pfam" id="PF04075">
    <property type="entry name" value="F420H2_quin_red"/>
    <property type="match status" value="1"/>
</dbReference>
<proteinExistence type="predicted"/>
<dbReference type="RefSeq" id="WP_103491878.1">
    <property type="nucleotide sequence ID" value="NZ_JAAGLQ010000493.1"/>
</dbReference>
<dbReference type="InterPro" id="IPR004378">
    <property type="entry name" value="F420H2_quin_Rdtase"/>
</dbReference>
<dbReference type="EMBL" id="JAAGLQ010000493">
    <property type="protein sequence ID" value="NEA18306.1"/>
    <property type="molecule type" value="Genomic_DNA"/>
</dbReference>
<organism evidence="2 3">
    <name type="scientific">Streptomyces halstedii</name>
    <dbReference type="NCBI Taxonomy" id="1944"/>
    <lineage>
        <taxon>Bacteria</taxon>
        <taxon>Bacillati</taxon>
        <taxon>Actinomycetota</taxon>
        <taxon>Actinomycetes</taxon>
        <taxon>Kitasatosporales</taxon>
        <taxon>Streptomycetaceae</taxon>
        <taxon>Streptomyces</taxon>
    </lineage>
</organism>
<dbReference type="EMBL" id="JAHUVW010000001">
    <property type="protein sequence ID" value="MBV7669715.1"/>
    <property type="molecule type" value="Genomic_DNA"/>
</dbReference>
<reference evidence="2 3" key="1">
    <citation type="submission" date="2020-01" db="EMBL/GenBank/DDBJ databases">
        <title>Insect and environment-associated Actinomycetes.</title>
        <authorList>
            <person name="Currrie C."/>
            <person name="Chevrette M."/>
            <person name="Carlson C."/>
            <person name="Stubbendieck R."/>
            <person name="Wendt-Pienkowski E."/>
        </authorList>
    </citation>
    <scope>NUCLEOTIDE SEQUENCE [LARGE SCALE GENOMIC DNA]</scope>
    <source>
        <strain evidence="2 3">SID11342</strain>
    </source>
</reference>
<dbReference type="Proteomes" id="UP000471293">
    <property type="component" value="Unassembled WGS sequence"/>
</dbReference>
<reference evidence="1 4" key="2">
    <citation type="submission" date="2021-07" db="EMBL/GenBank/DDBJ databases">
        <title>Sequencing Streptomyces halstedii LGO-A4 genome an citrus endophytic actinomycete.</title>
        <authorList>
            <person name="Samborskyy M."/>
            <person name="Scott N."/>
            <person name="Deglau R."/>
            <person name="Dickens S."/>
            <person name="Oliveira L.G."/>
        </authorList>
    </citation>
    <scope>NUCLEOTIDE SEQUENCE [LARGE SCALE GENOMIC DNA]</scope>
    <source>
        <strain evidence="1 4">LGO-A4</strain>
    </source>
</reference>
<gene>
    <name evidence="2" type="ORF">G3I29_22910</name>
    <name evidence="1" type="ORF">STHAL_09485</name>
</gene>
<sequence length="168" mass="18687">MTPPPAAPGPRHPAPPAGWRRTVARLPVHLFRMGLGPLFRRRLLLLVHTGRVTGEQRRTVLEVVAAERVDGRRAWTVASGFGARAHWYLNLRAAPQAVAQVGRVYHAVSARFLTPEEGGRSMTRYAERHPRTARRLCAYLGHPVDGGTEGYRRAGEVLPFVLLVEDHP</sequence>
<comment type="caution">
    <text evidence="2">The sequence shown here is derived from an EMBL/GenBank/DDBJ whole genome shotgun (WGS) entry which is preliminary data.</text>
</comment>
<protein>
    <submittedName>
        <fullName evidence="2">Nitroreductase family deazaflavin-dependent oxidoreductase</fullName>
    </submittedName>
</protein>
<keyword evidence="4" id="KW-1185">Reference proteome</keyword>
<dbReference type="GO" id="GO:0016491">
    <property type="term" value="F:oxidoreductase activity"/>
    <property type="evidence" value="ECO:0007669"/>
    <property type="project" value="InterPro"/>
</dbReference>
<evidence type="ECO:0000313" key="3">
    <source>
        <dbReference type="Proteomes" id="UP000471293"/>
    </source>
</evidence>
<dbReference type="NCBIfam" id="TIGR00026">
    <property type="entry name" value="hi_GC_TIGR00026"/>
    <property type="match status" value="1"/>
</dbReference>
<dbReference type="Proteomes" id="UP000735541">
    <property type="component" value="Unassembled WGS sequence"/>
</dbReference>
<name>A0A6N9U8N4_STRHA</name>
<dbReference type="InterPro" id="IPR012349">
    <property type="entry name" value="Split_barrel_FMN-bd"/>
</dbReference>
<accession>A0A6N9U8N4</accession>
<evidence type="ECO:0000313" key="4">
    <source>
        <dbReference type="Proteomes" id="UP000735541"/>
    </source>
</evidence>